<dbReference type="EMBL" id="CP011036">
    <property type="protein sequence ID" value="ASM55277.1"/>
    <property type="molecule type" value="Genomic_DNA"/>
</dbReference>
<dbReference type="KEGG" id="png:PNIG_a3375"/>
<keyword evidence="3" id="KW-0230">DNA invertase</keyword>
<keyword evidence="10" id="KW-1185">Reference proteome</keyword>
<dbReference type="Gene3D" id="3.40.50.1390">
    <property type="entry name" value="Resolvase, N-terminal catalytic domain"/>
    <property type="match status" value="1"/>
</dbReference>
<dbReference type="InterPro" id="IPR006120">
    <property type="entry name" value="Resolvase_HTH_dom"/>
</dbReference>
<dbReference type="SMART" id="SM00857">
    <property type="entry name" value="Resolvase"/>
    <property type="match status" value="1"/>
</dbReference>
<dbReference type="GO" id="GO:0003677">
    <property type="term" value="F:DNA binding"/>
    <property type="evidence" value="ECO:0007669"/>
    <property type="project" value="UniProtKB-KW"/>
</dbReference>
<dbReference type="RefSeq" id="WP_263972598.1">
    <property type="nucleotide sequence ID" value="NZ_BJXZ01000100.1"/>
</dbReference>
<dbReference type="GeneID" id="300942907"/>
<dbReference type="AlphaFoldDB" id="A0AAC9XYP6"/>
<evidence type="ECO:0000256" key="6">
    <source>
        <dbReference type="PIRSR" id="PIRSR606118-50"/>
    </source>
</evidence>
<dbReference type="PROSITE" id="PS00397">
    <property type="entry name" value="RECOMBINASES_1"/>
    <property type="match status" value="1"/>
</dbReference>
<keyword evidence="4" id="KW-0238">DNA-binding</keyword>
<evidence type="ECO:0000256" key="3">
    <source>
        <dbReference type="ARBA" id="ARBA00023100"/>
    </source>
</evidence>
<evidence type="ECO:0000256" key="2">
    <source>
        <dbReference type="ARBA" id="ARBA00022908"/>
    </source>
</evidence>
<evidence type="ECO:0000313" key="9">
    <source>
        <dbReference type="EMBL" id="ASM55277.1"/>
    </source>
</evidence>
<keyword evidence="2" id="KW-0229">DNA integration</keyword>
<protein>
    <recommendedName>
        <fullName evidence="8">Resolvase/invertase-type recombinase catalytic domain-containing protein</fullName>
    </recommendedName>
</protein>
<comment type="similarity">
    <text evidence="1">Belongs to the site-specific recombinase resolvase family.</text>
</comment>
<dbReference type="PANTHER" id="PTHR30461:SF26">
    <property type="entry name" value="RESOLVASE HOMOLOG YNEB"/>
    <property type="match status" value="1"/>
</dbReference>
<reference evidence="9 10" key="1">
    <citation type="submission" date="2015-03" db="EMBL/GenBank/DDBJ databases">
        <authorList>
            <person name="Xie B.-B."/>
            <person name="Rong J.-C."/>
            <person name="Qin Q.-L."/>
            <person name="Zhang Y.-Z."/>
        </authorList>
    </citation>
    <scope>NUCLEOTIDE SEQUENCE [LARGE SCALE GENOMIC DNA]</scope>
    <source>
        <strain evidence="9 10">KMM 661</strain>
    </source>
</reference>
<dbReference type="InterPro" id="IPR050639">
    <property type="entry name" value="SSR_resolvase"/>
</dbReference>
<dbReference type="PROSITE" id="PS51736">
    <property type="entry name" value="RECOMBINASES_3"/>
    <property type="match status" value="1"/>
</dbReference>
<evidence type="ECO:0000313" key="10">
    <source>
        <dbReference type="Proteomes" id="UP000198329"/>
    </source>
</evidence>
<evidence type="ECO:0000256" key="1">
    <source>
        <dbReference type="ARBA" id="ARBA00009913"/>
    </source>
</evidence>
<dbReference type="Pfam" id="PF02796">
    <property type="entry name" value="HTH_7"/>
    <property type="match status" value="1"/>
</dbReference>
<dbReference type="InterPro" id="IPR006118">
    <property type="entry name" value="Recombinase_CS"/>
</dbReference>
<dbReference type="SUPFAM" id="SSF53041">
    <property type="entry name" value="Resolvase-like"/>
    <property type="match status" value="1"/>
</dbReference>
<evidence type="ECO:0000256" key="5">
    <source>
        <dbReference type="ARBA" id="ARBA00023172"/>
    </source>
</evidence>
<evidence type="ECO:0000256" key="7">
    <source>
        <dbReference type="PROSITE-ProRule" id="PRU10137"/>
    </source>
</evidence>
<evidence type="ECO:0000256" key="4">
    <source>
        <dbReference type="ARBA" id="ARBA00023125"/>
    </source>
</evidence>
<dbReference type="Proteomes" id="UP000198329">
    <property type="component" value="Chromosome I"/>
</dbReference>
<sequence length="210" mass="23792">MFLSKHLKVYDKKMSKIGYARVSSTGQSLEVQLDKLNQVGCDKIYHEKQSGKTAARPEFQKCMNYLREGDTFVITRLDRLARSVIHLSQVAERFQAENIDLVVIDQAIDTSTPTGRLMFNMLAAIAEFETDLRSERQLEGIAKAKEHGVKFGRPTKRTDEIDLEIYNKRKEGVPIGQLAKDYDLGSATIYRILNDVFEKVSTEATKLSLG</sequence>
<dbReference type="Pfam" id="PF00239">
    <property type="entry name" value="Resolvase"/>
    <property type="match status" value="1"/>
</dbReference>
<keyword evidence="5" id="KW-0233">DNA recombination</keyword>
<dbReference type="GO" id="GO:0000150">
    <property type="term" value="F:DNA strand exchange activity"/>
    <property type="evidence" value="ECO:0007669"/>
    <property type="project" value="UniProtKB-KW"/>
</dbReference>
<dbReference type="FunFam" id="3.40.50.1390:FF:000001">
    <property type="entry name" value="DNA recombinase"/>
    <property type="match status" value="1"/>
</dbReference>
<name>A0AAC9XYP6_9GAMM</name>
<dbReference type="PANTHER" id="PTHR30461">
    <property type="entry name" value="DNA-INVERTASE FROM LAMBDOID PROPHAGE"/>
    <property type="match status" value="1"/>
</dbReference>
<proteinExistence type="inferred from homology"/>
<gene>
    <name evidence="9" type="ORF">PNIG_a3375</name>
</gene>
<feature type="active site" description="O-(5'-phospho-DNA)-serine intermediate" evidence="6 7">
    <location>
        <position position="23"/>
    </location>
</feature>
<dbReference type="PROSITE" id="PS00398">
    <property type="entry name" value="RECOMBINASES_2"/>
    <property type="match status" value="1"/>
</dbReference>
<dbReference type="InterPro" id="IPR036162">
    <property type="entry name" value="Resolvase-like_N_sf"/>
</dbReference>
<feature type="domain" description="Resolvase/invertase-type recombinase catalytic" evidence="8">
    <location>
        <begin position="15"/>
        <end position="148"/>
    </location>
</feature>
<organism evidence="9 10">
    <name type="scientific">Pseudoalteromonas nigrifaciens</name>
    <dbReference type="NCBI Taxonomy" id="28109"/>
    <lineage>
        <taxon>Bacteria</taxon>
        <taxon>Pseudomonadati</taxon>
        <taxon>Pseudomonadota</taxon>
        <taxon>Gammaproteobacteria</taxon>
        <taxon>Alteromonadales</taxon>
        <taxon>Pseudoalteromonadaceae</taxon>
        <taxon>Pseudoalteromonas</taxon>
    </lineage>
</organism>
<dbReference type="InterPro" id="IPR006119">
    <property type="entry name" value="Resolv_N"/>
</dbReference>
<accession>A0AAC9XYP6</accession>
<dbReference type="CDD" id="cd03768">
    <property type="entry name" value="SR_ResInv"/>
    <property type="match status" value="1"/>
</dbReference>
<dbReference type="GO" id="GO:0015074">
    <property type="term" value="P:DNA integration"/>
    <property type="evidence" value="ECO:0007669"/>
    <property type="project" value="UniProtKB-KW"/>
</dbReference>
<evidence type="ECO:0000259" key="8">
    <source>
        <dbReference type="PROSITE" id="PS51736"/>
    </source>
</evidence>